<dbReference type="Proteomes" id="UP001447188">
    <property type="component" value="Unassembled WGS sequence"/>
</dbReference>
<accession>A0ABR3GGK3</accession>
<comment type="caution">
    <text evidence="1">The sequence shown here is derived from an EMBL/GenBank/DDBJ whole genome shotgun (WGS) entry which is preliminary data.</text>
</comment>
<evidence type="ECO:0000313" key="1">
    <source>
        <dbReference type="EMBL" id="KAL0634943.1"/>
    </source>
</evidence>
<evidence type="ECO:0000313" key="2">
    <source>
        <dbReference type="Proteomes" id="UP001447188"/>
    </source>
</evidence>
<proteinExistence type="predicted"/>
<dbReference type="EMBL" id="JBBBZM010000081">
    <property type="protein sequence ID" value="KAL0634943.1"/>
    <property type="molecule type" value="Genomic_DNA"/>
</dbReference>
<gene>
    <name evidence="1" type="ORF">Q9L58_006137</name>
</gene>
<keyword evidence="2" id="KW-1185">Reference proteome</keyword>
<organism evidence="1 2">
    <name type="scientific">Discina gigas</name>
    <dbReference type="NCBI Taxonomy" id="1032678"/>
    <lineage>
        <taxon>Eukaryota</taxon>
        <taxon>Fungi</taxon>
        <taxon>Dikarya</taxon>
        <taxon>Ascomycota</taxon>
        <taxon>Pezizomycotina</taxon>
        <taxon>Pezizomycetes</taxon>
        <taxon>Pezizales</taxon>
        <taxon>Discinaceae</taxon>
        <taxon>Discina</taxon>
    </lineage>
</organism>
<protein>
    <submittedName>
        <fullName evidence="1">Uncharacterized protein</fullName>
    </submittedName>
</protein>
<sequence>MAPPLTLLSFADLNYPPSPPGRSRRNVIDPSRWCQQHLDALKIDIAPHSQVELKNVLFPSSTAEEHAMKEENFATIQGLLCTLQRPESSNPGFFGVAWTISSFLSPSPWLRRGPTPIGYGNSHVLGAFVWLLNLITGPRTTMSIQRAQEQFSLRILEYRNHTIGLLPDVCIVVRPRFGMAHCIPVFFPEIHRRARTALAPEIAFILACAQQHFRTMDAHHHHHHHHHTTDNPPVLAFKQAVIMILRVSLKATYFVSAAVTRSYLESVKRTGAPDAGLTVMRSPRWDLMTPEGRIGFFKGLKGVSDMMFPQVVGEGEGGEKR</sequence>
<reference evidence="1 2" key="1">
    <citation type="submission" date="2024-02" db="EMBL/GenBank/DDBJ databases">
        <title>Discinaceae phylogenomics.</title>
        <authorList>
            <person name="Dirks A.C."/>
            <person name="James T.Y."/>
        </authorList>
    </citation>
    <scope>NUCLEOTIDE SEQUENCE [LARGE SCALE GENOMIC DNA]</scope>
    <source>
        <strain evidence="1 2">ACD0624</strain>
    </source>
</reference>
<name>A0ABR3GGK3_9PEZI</name>